<proteinExistence type="predicted"/>
<dbReference type="PANTHER" id="PTHR35123:SF2">
    <property type="entry name" value="UBIQUITIN CARBOXYL-TERMINAL HYDROLASE-LIKE PROTEIN"/>
    <property type="match status" value="1"/>
</dbReference>
<reference evidence="2 3" key="1">
    <citation type="submission" date="2022-03" db="EMBL/GenBank/DDBJ databases">
        <authorList>
            <person name="Nunn A."/>
            <person name="Chopra R."/>
            <person name="Nunn A."/>
            <person name="Contreras Garrido A."/>
        </authorList>
    </citation>
    <scope>NUCLEOTIDE SEQUENCE [LARGE SCALE GENOMIC DNA]</scope>
</reference>
<evidence type="ECO:0000313" key="3">
    <source>
        <dbReference type="Proteomes" id="UP000836841"/>
    </source>
</evidence>
<organism evidence="2 3">
    <name type="scientific">Thlaspi arvense</name>
    <name type="common">Field penny-cress</name>
    <dbReference type="NCBI Taxonomy" id="13288"/>
    <lineage>
        <taxon>Eukaryota</taxon>
        <taxon>Viridiplantae</taxon>
        <taxon>Streptophyta</taxon>
        <taxon>Embryophyta</taxon>
        <taxon>Tracheophyta</taxon>
        <taxon>Spermatophyta</taxon>
        <taxon>Magnoliopsida</taxon>
        <taxon>eudicotyledons</taxon>
        <taxon>Gunneridae</taxon>
        <taxon>Pentapetalae</taxon>
        <taxon>rosids</taxon>
        <taxon>malvids</taxon>
        <taxon>Brassicales</taxon>
        <taxon>Brassicaceae</taxon>
        <taxon>Thlaspideae</taxon>
        <taxon>Thlaspi</taxon>
    </lineage>
</organism>
<protein>
    <submittedName>
        <fullName evidence="2">Uncharacterized protein</fullName>
    </submittedName>
</protein>
<gene>
    <name evidence="2" type="ORF">TAV2_LOCUS6155</name>
</gene>
<sequence length="142" mass="16177">MPGNHGEISVDEQTGVDNDNNKRARRRRKKKKEDDDVEEDGVADGFEKGNQLVMPSISKTRKRFVDKFRRKPKSPKRSSSPSPSSGSRKGGCFSMMRPRRTEEEESPSSPSSDPNDESFTHEMLRVMLETNDFCSDDCNPHR</sequence>
<name>A0AAU9RKB7_THLAR</name>
<dbReference type="EMBL" id="OU466858">
    <property type="protein sequence ID" value="CAH2044483.1"/>
    <property type="molecule type" value="Genomic_DNA"/>
</dbReference>
<feature type="compositionally biased region" description="Low complexity" evidence="1">
    <location>
        <begin position="77"/>
        <end position="91"/>
    </location>
</feature>
<feature type="region of interest" description="Disordered" evidence="1">
    <location>
        <begin position="1"/>
        <end position="124"/>
    </location>
</feature>
<keyword evidence="3" id="KW-1185">Reference proteome</keyword>
<dbReference type="Proteomes" id="UP000836841">
    <property type="component" value="Chromosome 2"/>
</dbReference>
<feature type="compositionally biased region" description="Basic residues" evidence="1">
    <location>
        <begin position="59"/>
        <end position="76"/>
    </location>
</feature>
<evidence type="ECO:0000313" key="2">
    <source>
        <dbReference type="EMBL" id="CAH2044483.1"/>
    </source>
</evidence>
<evidence type="ECO:0000256" key="1">
    <source>
        <dbReference type="SAM" id="MobiDB-lite"/>
    </source>
</evidence>
<dbReference type="AlphaFoldDB" id="A0AAU9RKB7"/>
<dbReference type="PANTHER" id="PTHR35123">
    <property type="entry name" value="OS07G0633900 PROTEIN-RELATED"/>
    <property type="match status" value="1"/>
</dbReference>
<accession>A0AAU9RKB7</accession>